<keyword evidence="3" id="KW-0479">Metal-binding</keyword>
<organism evidence="6 7">
    <name type="scientific">Lacicoccus qingdaonensis</name>
    <dbReference type="NCBI Taxonomy" id="576118"/>
    <lineage>
        <taxon>Bacteria</taxon>
        <taxon>Bacillati</taxon>
        <taxon>Bacillota</taxon>
        <taxon>Bacilli</taxon>
        <taxon>Bacillales</taxon>
        <taxon>Salinicoccaceae</taxon>
        <taxon>Lacicoccus</taxon>
    </lineage>
</organism>
<dbReference type="GO" id="GO:0005737">
    <property type="term" value="C:cytoplasm"/>
    <property type="evidence" value="ECO:0007669"/>
    <property type="project" value="UniProtKB-SubCell"/>
</dbReference>
<gene>
    <name evidence="6" type="ORF">SAMN05216216_10673</name>
</gene>
<dbReference type="Gene3D" id="1.20.120.520">
    <property type="entry name" value="nmb1532 protein domain like"/>
    <property type="match status" value="1"/>
</dbReference>
<keyword evidence="7" id="KW-1185">Reference proteome</keyword>
<dbReference type="Pfam" id="PF04405">
    <property type="entry name" value="ScdA_N"/>
    <property type="match status" value="1"/>
</dbReference>
<evidence type="ECO:0000256" key="4">
    <source>
        <dbReference type="ARBA" id="ARBA00023004"/>
    </source>
</evidence>
<dbReference type="PANTHER" id="PTHR36438:SF1">
    <property type="entry name" value="IRON-SULFUR CLUSTER REPAIR PROTEIN YTFE"/>
    <property type="match status" value="1"/>
</dbReference>
<dbReference type="EMBL" id="FNFY01000006">
    <property type="protein sequence ID" value="SDK65291.1"/>
    <property type="molecule type" value="Genomic_DNA"/>
</dbReference>
<dbReference type="RefSeq" id="WP_092985436.1">
    <property type="nucleotide sequence ID" value="NZ_FNFY01000006.1"/>
</dbReference>
<dbReference type="InterPro" id="IPR038062">
    <property type="entry name" value="ScdA-like_N_sf"/>
</dbReference>
<proteinExistence type="predicted"/>
<evidence type="ECO:0000256" key="3">
    <source>
        <dbReference type="ARBA" id="ARBA00022723"/>
    </source>
</evidence>
<keyword evidence="2" id="KW-0963">Cytoplasm</keyword>
<comment type="subcellular location">
    <subcellularLocation>
        <location evidence="1">Cytoplasm</location>
    </subcellularLocation>
</comment>
<dbReference type="OrthoDB" id="9797132at2"/>
<accession>A0A1G9DN34</accession>
<dbReference type="STRING" id="576118.SAMN05216216_10673"/>
<evidence type="ECO:0000256" key="2">
    <source>
        <dbReference type="ARBA" id="ARBA00022490"/>
    </source>
</evidence>
<dbReference type="GO" id="GO:0046872">
    <property type="term" value="F:metal ion binding"/>
    <property type="evidence" value="ECO:0007669"/>
    <property type="project" value="UniProtKB-KW"/>
</dbReference>
<dbReference type="PANTHER" id="PTHR36438">
    <property type="entry name" value="IRON-SULFUR CLUSTER REPAIR PROTEIN YTFE"/>
    <property type="match status" value="1"/>
</dbReference>
<evidence type="ECO:0000313" key="6">
    <source>
        <dbReference type="EMBL" id="SDK65291.1"/>
    </source>
</evidence>
<dbReference type="AlphaFoldDB" id="A0A1G9DN34"/>
<reference evidence="7" key="1">
    <citation type="submission" date="2016-10" db="EMBL/GenBank/DDBJ databases">
        <authorList>
            <person name="Varghese N."/>
            <person name="Submissions S."/>
        </authorList>
    </citation>
    <scope>NUCLEOTIDE SEQUENCE [LARGE SCALE GENOMIC DNA]</scope>
    <source>
        <strain evidence="7">CGMCC 1.8895</strain>
    </source>
</reference>
<dbReference type="Gene3D" id="1.10.3910.10">
    <property type="entry name" value="SP0561-like"/>
    <property type="match status" value="1"/>
</dbReference>
<dbReference type="Pfam" id="PF01814">
    <property type="entry name" value="Hemerythrin"/>
    <property type="match status" value="1"/>
</dbReference>
<dbReference type="Proteomes" id="UP000199008">
    <property type="component" value="Unassembled WGS sequence"/>
</dbReference>
<keyword evidence="4" id="KW-0408">Iron</keyword>
<protein>
    <submittedName>
        <fullName evidence="6">Regulator of cell morphogenesis and NO signaling</fullName>
    </submittedName>
</protein>
<evidence type="ECO:0000256" key="1">
    <source>
        <dbReference type="ARBA" id="ARBA00004496"/>
    </source>
</evidence>
<dbReference type="SUPFAM" id="SSF140683">
    <property type="entry name" value="SP0561-like"/>
    <property type="match status" value="1"/>
</dbReference>
<dbReference type="InterPro" id="IPR012312">
    <property type="entry name" value="Hemerythrin-like"/>
</dbReference>
<evidence type="ECO:0000313" key="7">
    <source>
        <dbReference type="Proteomes" id="UP000199008"/>
    </source>
</evidence>
<feature type="domain" description="Hemerythrin-like" evidence="5">
    <location>
        <begin position="81"/>
        <end position="223"/>
    </location>
</feature>
<evidence type="ECO:0000259" key="5">
    <source>
        <dbReference type="Pfam" id="PF01814"/>
    </source>
</evidence>
<sequence>MKTITSDMTLKDIVNEAPGAGNIFRELRIDFIHNGDRTLDEVTAEKNLSLENLIYEINELEPVNEDGIDLKYMDEKSVLTYIQRKYHEDLKDELPVLEEYLEHAVKQNKKRQPELEEVEELFKNIKTTFLEHVNNEDNTVFDMIDTYLGAPNSHHFEAVKPHMTSLKSEHENLAKTFYELRALTGDYTLNSGATAELRLVYHRLEKLEKDAFNHFYLENNKLFDGIYEKQKTISDF</sequence>
<dbReference type="InterPro" id="IPR019903">
    <property type="entry name" value="RIC_family"/>
</dbReference>
<name>A0A1G9DN34_9BACL</name>